<keyword evidence="1" id="KW-0472">Membrane</keyword>
<evidence type="ECO:0000256" key="1">
    <source>
        <dbReference type="SAM" id="Phobius"/>
    </source>
</evidence>
<evidence type="ECO:0000313" key="2">
    <source>
        <dbReference type="EMBL" id="UZT28937.1"/>
    </source>
</evidence>
<feature type="transmembrane region" description="Helical" evidence="1">
    <location>
        <begin position="271"/>
        <end position="291"/>
    </location>
</feature>
<evidence type="ECO:0000313" key="3">
    <source>
        <dbReference type="EMBL" id="UZT29265.1"/>
    </source>
</evidence>
<keyword evidence="1" id="KW-1133">Transmembrane helix</keyword>
<keyword evidence="1" id="KW-0812">Transmembrane</keyword>
<name>A0A9E8JWX8_9VIRU</name>
<protein>
    <submittedName>
        <fullName evidence="3">Uncharacterized protein</fullName>
    </submittedName>
</protein>
<dbReference type="EMBL" id="OP765507">
    <property type="protein sequence ID" value="UZT28937.1"/>
    <property type="molecule type" value="Genomic_DNA"/>
</dbReference>
<proteinExistence type="predicted"/>
<accession>A0A9E8JWX8</accession>
<feature type="transmembrane region" description="Helical" evidence="1">
    <location>
        <begin position="240"/>
        <end position="259"/>
    </location>
</feature>
<reference evidence="3" key="1">
    <citation type="submission" date="2022-11" db="EMBL/GenBank/DDBJ databases">
        <title>Genomics discovery of giant fungal viruses from subsurface oceanic crustal fluids.</title>
        <authorList>
            <person name="Bhattacharjee A.S."/>
            <person name="Schulz F."/>
            <person name="Woyke T."/>
            <person name="Orcutt B.N."/>
            <person name="Matinez Martinez J."/>
        </authorList>
    </citation>
    <scope>NUCLEOTIDE SEQUENCE</scope>
    <source>
        <strain evidence="2">VSAG1.JdFR</strain>
        <strain evidence="3">VSAG8.JdFR</strain>
    </source>
</reference>
<sequence length="395" mass="48388">MHVSSISKLIINFIDNLKKFDKNIILFNNEINNNENQYNKVKKFLKKFYEIFIISNKYINKFFVKQNNLLKLNNNYYTTIKNFNYEMENYLNSRFIGKNKNKIMKIVNKKKEIKLDDLHIKFFYNNKSEYEIDKLIYNLILLFNIVKKLFSIKERKINLIIFYCDIKKEHYFNKSIIDYENMNSGISYYNNIILFRKEEILKVFIHELLHNFGLDNLYDNSNIKLTQIFKINSDNLFNEAYIEFIAIILHTIYFSCLFSENYSTMNYYFKIFINYEINFSLIQLVKFLNIYNIEFLDFFKKNNYRENTNTFSYIYLKFLLIFNYNYFLNNIISYNNISIYKEDYIIYYLKYFNNKGLLIFLNNLTNNFKENIKIYCKKKPIICKSNRLSICEINF</sequence>
<dbReference type="EMBL" id="OP765584">
    <property type="protein sequence ID" value="UZT29265.1"/>
    <property type="molecule type" value="Genomic_DNA"/>
</dbReference>
<feature type="transmembrane region" description="Helical" evidence="1">
    <location>
        <begin position="311"/>
        <end position="328"/>
    </location>
</feature>
<organism evidence="3">
    <name type="scientific">Nucleocytoviricota sp</name>
    <dbReference type="NCBI Taxonomy" id="2809609"/>
    <lineage>
        <taxon>Viruses</taxon>
        <taxon>Varidnaviria</taxon>
        <taxon>Bamfordvirae</taxon>
        <taxon>Nucleocytoviricota</taxon>
    </lineage>
</organism>